<organism evidence="1 2">
    <name type="scientific">Rippkaea orientalis (strain PCC 8801 / RF-1)</name>
    <name type="common">Cyanothece sp. (strain PCC 8801)</name>
    <dbReference type="NCBI Taxonomy" id="41431"/>
    <lineage>
        <taxon>Bacteria</taxon>
        <taxon>Bacillati</taxon>
        <taxon>Cyanobacteriota</taxon>
        <taxon>Cyanophyceae</taxon>
        <taxon>Oscillatoriophycideae</taxon>
        <taxon>Chroococcales</taxon>
        <taxon>Aphanothecaceae</taxon>
        <taxon>Rippkaea</taxon>
        <taxon>Rippkaea orientalis</taxon>
    </lineage>
</organism>
<protein>
    <recommendedName>
        <fullName evidence="3">PEP-CTERM protein-sorting domain-containing protein</fullName>
    </recommendedName>
</protein>
<keyword evidence="2" id="KW-1185">Reference proteome</keyword>
<sequence>MRHLQLSNIFLKTPVHNFLLVVGSALSVLASSVSPSLAASIGVNFSGTGVNTVASSASPGIVPGINWNNIAGASGNNIILSDDSGTATTTLLTFSAAGFFNGFSPTSTANPATNTLYTSGLFGSNIISEISLSLSGIPYSSYDLYVFASADTSANNQLSITDGNTTFYYASNGQFNSAATTLLQTTSTIPGSPTTGPGQYQLFAGLTGSSITLTTGGSLTNILSNNVFGFQIVSTTSTTIPEPSMIIGLLFLGGGLFAGSKRKNS</sequence>
<accession>B7JVW8</accession>
<dbReference type="HOGENOM" id="CLU_1048548_0_0_3"/>
<dbReference type="InterPro" id="IPR013424">
    <property type="entry name" value="Ice-binding_C"/>
</dbReference>
<evidence type="ECO:0000313" key="1">
    <source>
        <dbReference type="EMBL" id="ACK65657.1"/>
    </source>
</evidence>
<evidence type="ECO:0000313" key="2">
    <source>
        <dbReference type="Proteomes" id="UP000008204"/>
    </source>
</evidence>
<gene>
    <name evidence="1" type="ordered locus">PCC8801_1605</name>
</gene>
<dbReference type="KEGG" id="cyp:PCC8801_1605"/>
<dbReference type="NCBIfam" id="TIGR02595">
    <property type="entry name" value="PEP_CTERM"/>
    <property type="match status" value="1"/>
</dbReference>
<dbReference type="EMBL" id="CP001287">
    <property type="protein sequence ID" value="ACK65657.1"/>
    <property type="molecule type" value="Genomic_DNA"/>
</dbReference>
<dbReference type="Proteomes" id="UP000008204">
    <property type="component" value="Chromosome"/>
</dbReference>
<proteinExistence type="predicted"/>
<dbReference type="AlphaFoldDB" id="B7JVW8"/>
<reference evidence="2" key="1">
    <citation type="journal article" date="2011" name="MBio">
        <title>Novel metabolic attributes of the genus Cyanothece, comprising a group of unicellular nitrogen-fixing Cyanobacteria.</title>
        <authorList>
            <person name="Bandyopadhyay A."/>
            <person name="Elvitigala T."/>
            <person name="Welsh E."/>
            <person name="Stockel J."/>
            <person name="Liberton M."/>
            <person name="Min H."/>
            <person name="Sherman L.A."/>
            <person name="Pakrasi H.B."/>
        </authorList>
    </citation>
    <scope>NUCLEOTIDE SEQUENCE [LARGE SCALE GENOMIC DNA]</scope>
    <source>
        <strain evidence="2">PCC 8801</strain>
    </source>
</reference>
<evidence type="ECO:0008006" key="3">
    <source>
        <dbReference type="Google" id="ProtNLM"/>
    </source>
</evidence>
<name>B7JVW8_RIPO1</name>